<reference evidence="21" key="1">
    <citation type="submission" date="2014-09" db="EMBL/GenBank/DDBJ databases">
        <authorList>
            <person name="Mudge J."/>
            <person name="Ramaraj T."/>
            <person name="Lindquist I.E."/>
            <person name="Bharti A.K."/>
            <person name="Sundararajan A."/>
            <person name="Cameron C.T."/>
            <person name="Woodward J.E."/>
            <person name="May G.D."/>
            <person name="Brubaker C."/>
            <person name="Broadhvest J."/>
            <person name="Wilkins T.A."/>
        </authorList>
    </citation>
    <scope>NUCLEOTIDE SEQUENCE</scope>
    <source>
        <strain evidence="21">cv. AKA8401</strain>
    </source>
</reference>
<dbReference type="EC" id="1.11.1.7" evidence="3 19"/>
<feature type="disulfide bond" evidence="18">
    <location>
        <begin position="39"/>
        <end position="116"/>
    </location>
</feature>
<dbReference type="PANTHER" id="PTHR31517">
    <property type="match status" value="1"/>
</dbReference>
<evidence type="ECO:0000256" key="14">
    <source>
        <dbReference type="PIRSR" id="PIRSR600823-1"/>
    </source>
</evidence>
<evidence type="ECO:0000313" key="20">
    <source>
        <dbReference type="EMBL" id="KHG26446.1"/>
    </source>
</evidence>
<evidence type="ECO:0000256" key="9">
    <source>
        <dbReference type="ARBA" id="ARBA00022837"/>
    </source>
</evidence>
<evidence type="ECO:0000256" key="6">
    <source>
        <dbReference type="ARBA" id="ARBA00022617"/>
    </source>
</evidence>
<keyword evidence="6 19" id="KW-0349">Heme</keyword>
<dbReference type="InterPro" id="IPR002016">
    <property type="entry name" value="Haem_peroxidase"/>
</dbReference>
<feature type="binding site" evidence="16">
    <location>
        <position position="249"/>
    </location>
    <ligand>
        <name>Ca(2+)</name>
        <dbReference type="ChEBI" id="CHEBI:29108"/>
        <label>2</label>
    </ligand>
</feature>
<dbReference type="EMBL" id="KN436661">
    <property type="protein sequence ID" value="KHG26446.1"/>
    <property type="molecule type" value="Genomic_DNA"/>
</dbReference>
<feature type="binding site" evidence="16">
    <location>
        <position position="74"/>
    </location>
    <ligand>
        <name>Ca(2+)</name>
        <dbReference type="ChEBI" id="CHEBI:29108"/>
        <label>1</label>
    </ligand>
</feature>
<keyword evidence="5 19" id="KW-0575">Peroxidase</keyword>
<evidence type="ECO:0000256" key="5">
    <source>
        <dbReference type="ARBA" id="ARBA00022559"/>
    </source>
</evidence>
<dbReference type="PROSITE" id="PS50873">
    <property type="entry name" value="PEROXIDASE_4"/>
    <property type="match status" value="1"/>
</dbReference>
<dbReference type="GO" id="GO:0020037">
    <property type="term" value="F:heme binding"/>
    <property type="evidence" value="ECO:0007669"/>
    <property type="project" value="UniProtKB-UniRule"/>
</dbReference>
<feature type="binding site" evidence="15">
    <location>
        <position position="163"/>
    </location>
    <ligand>
        <name>substrate</name>
    </ligand>
</feature>
<dbReference type="AlphaFoldDB" id="A0A0B0PSR3"/>
<feature type="binding site" description="axial binding residue" evidence="16">
    <location>
        <position position="194"/>
    </location>
    <ligand>
        <name>heme b</name>
        <dbReference type="ChEBI" id="CHEBI:60344"/>
    </ligand>
    <ligandPart>
        <name>Fe</name>
        <dbReference type="ChEBI" id="CHEBI:18248"/>
    </ligandPart>
</feature>
<evidence type="ECO:0000256" key="10">
    <source>
        <dbReference type="ARBA" id="ARBA00023002"/>
    </source>
</evidence>
<keyword evidence="9 16" id="KW-0106">Calcium</keyword>
<dbReference type="KEGG" id="gab:108466491"/>
<protein>
    <recommendedName>
        <fullName evidence="3 19">Peroxidase</fullName>
        <ecNumber evidence="3 19">1.11.1.7</ecNumber>
    </recommendedName>
</protein>
<keyword evidence="12 18" id="KW-1015">Disulfide bond</keyword>
<sequence>MQKGSTQIALILASLIISNIVVLVVSQGQLRVGFYSKSCPNAESIIRKVVRKAVADNPRNAAILLRLHFHDCFVQGCDGSILIRNDEDGELKAQGNLGVVGFDIIDSAKARLENLCPGIVSCADIVSLAARDAVSLVNGPFYDVPTGRRDGRVSKMSLAKNLPDVDDSINVLKSKFKEKGLSDKDLVLLSGGSHTIGATACFFMQKRLYNFTPGGGSDPAINPGFLPQLKDKCPFNGDVNVRIPLDWSTQNVFDVKILRNIREGNAVIASDARLYDDRMTRQIVDSYITSSAASFNQDFAEAMVKMGNIGAKTGSEGEIRRACNAVN</sequence>
<comment type="cofactor">
    <cofactor evidence="16 19">
        <name>heme b</name>
        <dbReference type="ChEBI" id="CHEBI:60344"/>
    </cofactor>
    <text evidence="16 19">Binds 1 heme b (iron(II)-protoporphyrin IX) group per subunit.</text>
</comment>
<dbReference type="GO" id="GO:0005576">
    <property type="term" value="C:extracellular region"/>
    <property type="evidence" value="ECO:0007669"/>
    <property type="project" value="UniProtKB-SubCell"/>
</dbReference>
<organism evidence="20 21">
    <name type="scientific">Gossypium arboreum</name>
    <name type="common">Tree cotton</name>
    <name type="synonym">Gossypium nanking</name>
    <dbReference type="NCBI Taxonomy" id="29729"/>
    <lineage>
        <taxon>Eukaryota</taxon>
        <taxon>Viridiplantae</taxon>
        <taxon>Streptophyta</taxon>
        <taxon>Embryophyta</taxon>
        <taxon>Tracheophyta</taxon>
        <taxon>Spermatophyta</taxon>
        <taxon>Magnoliopsida</taxon>
        <taxon>eudicotyledons</taxon>
        <taxon>Gunneridae</taxon>
        <taxon>Pentapetalae</taxon>
        <taxon>rosids</taxon>
        <taxon>malvids</taxon>
        <taxon>Malvales</taxon>
        <taxon>Malvaceae</taxon>
        <taxon>Malvoideae</taxon>
        <taxon>Gossypium</taxon>
    </lineage>
</organism>
<keyword evidence="4 19" id="KW-0964">Secreted</keyword>
<dbReference type="Gene3D" id="1.10.520.10">
    <property type="match status" value="1"/>
</dbReference>
<comment type="cofactor">
    <cofactor evidence="16 19">
        <name>Ca(2+)</name>
        <dbReference type="ChEBI" id="CHEBI:29108"/>
    </cofactor>
    <text evidence="16 19">Binds 2 calcium ions per subunit.</text>
</comment>
<dbReference type="InterPro" id="IPR019794">
    <property type="entry name" value="Peroxidases_AS"/>
</dbReference>
<evidence type="ECO:0000256" key="8">
    <source>
        <dbReference type="ARBA" id="ARBA00022729"/>
    </source>
</evidence>
<comment type="subcellular location">
    <subcellularLocation>
        <location evidence="19">Secreted</location>
    </subcellularLocation>
</comment>
<evidence type="ECO:0000256" key="18">
    <source>
        <dbReference type="PIRSR" id="PIRSR600823-5"/>
    </source>
</evidence>
<comment type="similarity">
    <text evidence="19">Belongs to the peroxidase family. Classical plant (class III) peroxidase subfamily.</text>
</comment>
<keyword evidence="11 16" id="KW-0408">Iron</keyword>
<dbReference type="PANTHER" id="PTHR31517:SF84">
    <property type="entry name" value="PEROXIDASE"/>
    <property type="match status" value="1"/>
</dbReference>
<dbReference type="FunFam" id="1.10.520.10:FF:000008">
    <property type="entry name" value="Peroxidase"/>
    <property type="match status" value="1"/>
</dbReference>
<evidence type="ECO:0000256" key="17">
    <source>
        <dbReference type="PIRSR" id="PIRSR600823-4"/>
    </source>
</evidence>
<feature type="disulfide bond" evidence="18">
    <location>
        <begin position="201"/>
        <end position="233"/>
    </location>
</feature>
<feature type="binding site" evidence="16">
    <location>
        <position position="71"/>
    </location>
    <ligand>
        <name>Ca(2+)</name>
        <dbReference type="ChEBI" id="CHEBI:29108"/>
        <label>1</label>
    </ligand>
</feature>
<feature type="site" description="Transition state stabilizer" evidence="17">
    <location>
        <position position="66"/>
    </location>
</feature>
<dbReference type="GO" id="GO:0140825">
    <property type="term" value="F:lactoperoxidase activity"/>
    <property type="evidence" value="ECO:0007669"/>
    <property type="project" value="UniProtKB-EC"/>
</dbReference>
<dbReference type="SUPFAM" id="SSF48113">
    <property type="entry name" value="Heme-dependent peroxidases"/>
    <property type="match status" value="1"/>
</dbReference>
<evidence type="ECO:0000256" key="12">
    <source>
        <dbReference type="ARBA" id="ARBA00023157"/>
    </source>
</evidence>
<keyword evidence="13 19" id="KW-0376">Hydrogen peroxide</keyword>
<keyword evidence="8" id="KW-0732">Signal</keyword>
<gene>
    <name evidence="20" type="ORF">F383_33164</name>
</gene>
<dbReference type="GO" id="GO:0006979">
    <property type="term" value="P:response to oxidative stress"/>
    <property type="evidence" value="ECO:0007669"/>
    <property type="project" value="UniProtKB-UniRule"/>
</dbReference>
<feature type="binding site" evidence="16">
    <location>
        <position position="246"/>
    </location>
    <ligand>
        <name>Ca(2+)</name>
        <dbReference type="ChEBI" id="CHEBI:29108"/>
        <label>2</label>
    </ligand>
</feature>
<proteinExistence type="inferred from homology"/>
<comment type="function">
    <text evidence="2">Removal of H(2)O(2), oxidation of toxic reductants, biosynthesis and degradation of lignin, suberization, auxin catabolism, response to environmental stresses such as wounding, pathogen attack and oxidative stress. These functions might be dependent on each isozyme/isoform in each plant tissue.</text>
</comment>
<keyword evidence="7 16" id="KW-0479">Metal-binding</keyword>
<evidence type="ECO:0000256" key="3">
    <source>
        <dbReference type="ARBA" id="ARBA00012313"/>
    </source>
</evidence>
<dbReference type="Gene3D" id="1.10.420.10">
    <property type="entry name" value="Peroxidase, domain 2"/>
    <property type="match status" value="1"/>
</dbReference>
<dbReference type="CDD" id="cd00693">
    <property type="entry name" value="secretory_peroxidase"/>
    <property type="match status" value="1"/>
</dbReference>
<evidence type="ECO:0000256" key="4">
    <source>
        <dbReference type="ARBA" id="ARBA00022525"/>
    </source>
</evidence>
<dbReference type="InterPro" id="IPR000823">
    <property type="entry name" value="Peroxidase_pln"/>
</dbReference>
<feature type="active site" description="Proton acceptor" evidence="14">
    <location>
        <position position="70"/>
    </location>
</feature>
<evidence type="ECO:0000256" key="15">
    <source>
        <dbReference type="PIRSR" id="PIRSR600823-2"/>
    </source>
</evidence>
<evidence type="ECO:0000256" key="2">
    <source>
        <dbReference type="ARBA" id="ARBA00002322"/>
    </source>
</evidence>
<dbReference type="OMA" id="NIREGNA"/>
<accession>A0A0B0PSR3</accession>
<evidence type="ECO:0000256" key="13">
    <source>
        <dbReference type="ARBA" id="ARBA00023324"/>
    </source>
</evidence>
<dbReference type="Proteomes" id="UP000032142">
    <property type="component" value="Unassembled WGS sequence"/>
</dbReference>
<feature type="binding site" evidence="16">
    <location>
        <position position="80"/>
    </location>
    <ligand>
        <name>Ca(2+)</name>
        <dbReference type="ChEBI" id="CHEBI:29108"/>
        <label>1</label>
    </ligand>
</feature>
<name>A0A0B0PSR3_GOSAR</name>
<dbReference type="InterPro" id="IPR033905">
    <property type="entry name" value="Secretory_peroxidase"/>
</dbReference>
<evidence type="ECO:0000256" key="16">
    <source>
        <dbReference type="PIRSR" id="PIRSR600823-3"/>
    </source>
</evidence>
<comment type="catalytic activity">
    <reaction evidence="1 19">
        <text>2 a phenolic donor + H2O2 = 2 a phenolic radical donor + 2 H2O</text>
        <dbReference type="Rhea" id="RHEA:56136"/>
        <dbReference type="ChEBI" id="CHEBI:15377"/>
        <dbReference type="ChEBI" id="CHEBI:16240"/>
        <dbReference type="ChEBI" id="CHEBI:139520"/>
        <dbReference type="ChEBI" id="CHEBI:139521"/>
        <dbReference type="EC" id="1.11.1.7"/>
    </reaction>
</comment>
<evidence type="ECO:0000256" key="19">
    <source>
        <dbReference type="RuleBase" id="RU362060"/>
    </source>
</evidence>
<dbReference type="OrthoDB" id="2113341at2759"/>
<dbReference type="GO" id="GO:0046872">
    <property type="term" value="F:metal ion binding"/>
    <property type="evidence" value="ECO:0007669"/>
    <property type="project" value="UniProtKB-UniRule"/>
</dbReference>
<dbReference type="InterPro" id="IPR010255">
    <property type="entry name" value="Haem_peroxidase_sf"/>
</dbReference>
<feature type="disulfide bond" evidence="18">
    <location>
        <begin position="72"/>
        <end position="77"/>
    </location>
</feature>
<dbReference type="PRINTS" id="PR00458">
    <property type="entry name" value="PEROXIDASE"/>
</dbReference>
<feature type="binding site" evidence="16">
    <location>
        <position position="254"/>
    </location>
    <ligand>
        <name>Ca(2+)</name>
        <dbReference type="ChEBI" id="CHEBI:29108"/>
        <label>2</label>
    </ligand>
</feature>
<dbReference type="PRINTS" id="PR00461">
    <property type="entry name" value="PLPEROXIDASE"/>
</dbReference>
<dbReference type="PROSITE" id="PS00436">
    <property type="entry name" value="PEROXIDASE_2"/>
    <property type="match status" value="1"/>
</dbReference>
<evidence type="ECO:0000256" key="1">
    <source>
        <dbReference type="ARBA" id="ARBA00000189"/>
    </source>
</evidence>
<evidence type="ECO:0000256" key="11">
    <source>
        <dbReference type="ARBA" id="ARBA00023004"/>
    </source>
</evidence>
<keyword evidence="21" id="KW-1185">Reference proteome</keyword>
<evidence type="ECO:0000313" key="21">
    <source>
        <dbReference type="Proteomes" id="UP000032142"/>
    </source>
</evidence>
<keyword evidence="10 19" id="KW-0560">Oxidoreductase</keyword>
<dbReference type="FunFam" id="1.10.420.10:FF:000010">
    <property type="entry name" value="Peroxidase"/>
    <property type="match status" value="1"/>
</dbReference>
<feature type="binding site" evidence="16">
    <location>
        <position position="90"/>
    </location>
    <ligand>
        <name>Ca(2+)</name>
        <dbReference type="ChEBI" id="CHEBI:29108"/>
        <label>1</label>
    </ligand>
</feature>
<dbReference type="Pfam" id="PF00141">
    <property type="entry name" value="peroxidase"/>
    <property type="match status" value="1"/>
</dbReference>
<feature type="disulfide bond" evidence="18">
    <location>
        <begin position="122"/>
        <end position="323"/>
    </location>
</feature>
<feature type="binding site" evidence="16">
    <location>
        <position position="195"/>
    </location>
    <ligand>
        <name>Ca(2+)</name>
        <dbReference type="ChEBI" id="CHEBI:29108"/>
        <label>2</label>
    </ligand>
</feature>
<feature type="binding site" evidence="16">
    <location>
        <position position="78"/>
    </location>
    <ligand>
        <name>Ca(2+)</name>
        <dbReference type="ChEBI" id="CHEBI:29108"/>
        <label>1</label>
    </ligand>
</feature>
<feature type="binding site" evidence="16">
    <location>
        <position position="76"/>
    </location>
    <ligand>
        <name>Ca(2+)</name>
        <dbReference type="ChEBI" id="CHEBI:29108"/>
        <label>1</label>
    </ligand>
</feature>
<evidence type="ECO:0000256" key="7">
    <source>
        <dbReference type="ARBA" id="ARBA00022723"/>
    </source>
</evidence>
<dbReference type="GO" id="GO:0042744">
    <property type="term" value="P:hydrogen peroxide catabolic process"/>
    <property type="evidence" value="ECO:0007669"/>
    <property type="project" value="UniProtKB-KW"/>
</dbReference>